<dbReference type="EMBL" id="BNCP01000001">
    <property type="protein sequence ID" value="GIL69191.1"/>
    <property type="molecule type" value="Genomic_DNA"/>
</dbReference>
<comment type="caution">
    <text evidence="3">The sequence shown here is derived from an EMBL/GenBank/DDBJ whole genome shotgun (WGS) entry which is preliminary data.</text>
</comment>
<organism evidence="3 4">
    <name type="scientific">Volvox reticuliferus</name>
    <dbReference type="NCBI Taxonomy" id="1737510"/>
    <lineage>
        <taxon>Eukaryota</taxon>
        <taxon>Viridiplantae</taxon>
        <taxon>Chlorophyta</taxon>
        <taxon>core chlorophytes</taxon>
        <taxon>Chlorophyceae</taxon>
        <taxon>CS clade</taxon>
        <taxon>Chlamydomonadales</taxon>
        <taxon>Volvocaceae</taxon>
        <taxon>Volvox</taxon>
    </lineage>
</organism>
<evidence type="ECO:0000256" key="1">
    <source>
        <dbReference type="SAM" id="MobiDB-lite"/>
    </source>
</evidence>
<feature type="compositionally biased region" description="Pro residues" evidence="1">
    <location>
        <begin position="366"/>
        <end position="567"/>
    </location>
</feature>
<evidence type="ECO:0000313" key="4">
    <source>
        <dbReference type="Proteomes" id="UP000747110"/>
    </source>
</evidence>
<keyword evidence="4" id="KW-1185">Reference proteome</keyword>
<dbReference type="PRINTS" id="PR01217">
    <property type="entry name" value="PRICHEXTENSN"/>
</dbReference>
<evidence type="ECO:0000313" key="3">
    <source>
        <dbReference type="EMBL" id="GIL69191.1"/>
    </source>
</evidence>
<proteinExistence type="predicted"/>
<dbReference type="Proteomes" id="UP000747110">
    <property type="component" value="Unassembled WGS sequence"/>
</dbReference>
<sequence>MLSCIARHWRAAFLIVALSTCAAPFGAFASHFRSGMIGYKINRQDPSLLDVTVTTSWASNDYLGIYMSSPNNGGTTLFSTSSSDVVGSGHSPQGSYYVTLRTTGTIPVPTDLPARIYASSCCRIDGLVGYGDYDGYYSYDDFEFAATYVASAPTSMIVDALPFMLCSQASAPGGLAYFFVPAVSPTGATITCAINRAIAFTAPGELTVAPVTGGCNVGWKNSKYTLGATAPVGLTVTDTSTGQYNEFTFLVTIIDPATLPVIGSIQGPSGGLPQYGGNIILTIGIQCQIVINATDPTAGGTLSASSSSLPSGATLTIAPTTGVPPLIVTFSFTPTTANIGGGVVTIVITSSSYLYTIVSFSYTVSPPTPPPSPPPSPPPPLPPSPPPPSPLPPSPPPPSPLPPSPPPPSPPPPSPLPPSPLPPSPLPPSPPPPPPPPPTIKPPPPSPSPPPPTPPQPSLPPSFPPPMKPPPPPSPSPPPPSPSPPRPSPPPPSPPPSPLPPSPPPLPPSPPPPNPPSPSPPSPSPPQPLRNPPPPPPRISSPPPPKAPVPKPPPPRPPSPPLPPPPSNSLLVNSFDFPNSCIIGRDVSQSPVRLSAPRGPFNVTASTATYCFNATLNTSLVGATSECRLMNTVRKFHLITDAGCVKDYASKENKLTATINGLSFTAAINAVKWEGTTYGLLTIKRITDYINTIPGTGLYVCLALDRASKYNTPSTFCFGPTCVYQLTDDRGCCPTSEVPY</sequence>
<feature type="region of interest" description="Disordered" evidence="1">
    <location>
        <begin position="364"/>
        <end position="571"/>
    </location>
</feature>
<protein>
    <recommendedName>
        <fullName evidence="2">Pherophorin domain-containing protein</fullName>
    </recommendedName>
</protein>
<feature type="domain" description="Pherophorin" evidence="2">
    <location>
        <begin position="577"/>
        <end position="734"/>
    </location>
</feature>
<dbReference type="InterPro" id="IPR024616">
    <property type="entry name" value="Pherophorin"/>
</dbReference>
<dbReference type="PANTHER" id="PTHR24216:SF65">
    <property type="entry name" value="PAXILLIN-LIKE PROTEIN 1"/>
    <property type="match status" value="1"/>
</dbReference>
<dbReference type="AlphaFoldDB" id="A0A8J4FBC9"/>
<accession>A0A8J4FBC9</accession>
<reference evidence="3" key="1">
    <citation type="journal article" date="2021" name="Proc. Natl. Acad. Sci. U.S.A.">
        <title>Three genomes in the algal genus Volvox reveal the fate of a haploid sex-determining region after a transition to homothallism.</title>
        <authorList>
            <person name="Yamamoto K."/>
            <person name="Hamaji T."/>
            <person name="Kawai-Toyooka H."/>
            <person name="Matsuzaki R."/>
            <person name="Takahashi F."/>
            <person name="Nishimura Y."/>
            <person name="Kawachi M."/>
            <person name="Noguchi H."/>
            <person name="Minakuchi Y."/>
            <person name="Umen J.G."/>
            <person name="Toyoda A."/>
            <person name="Nozaki H."/>
        </authorList>
    </citation>
    <scope>NUCLEOTIDE SEQUENCE</scope>
    <source>
        <strain evidence="3">NIES-3786</strain>
    </source>
</reference>
<dbReference type="OrthoDB" id="560240at2759"/>
<dbReference type="Pfam" id="PF12499">
    <property type="entry name" value="DUF3707"/>
    <property type="match status" value="1"/>
</dbReference>
<name>A0A8J4FBC9_9CHLO</name>
<gene>
    <name evidence="3" type="ORF">Vretifemale_134</name>
</gene>
<evidence type="ECO:0000259" key="2">
    <source>
        <dbReference type="Pfam" id="PF12499"/>
    </source>
</evidence>
<dbReference type="PANTHER" id="PTHR24216">
    <property type="entry name" value="PAXILLIN-RELATED"/>
    <property type="match status" value="1"/>
</dbReference>